<organism evidence="2 3">
    <name type="scientific">Chaetomium strumarium</name>
    <dbReference type="NCBI Taxonomy" id="1170767"/>
    <lineage>
        <taxon>Eukaryota</taxon>
        <taxon>Fungi</taxon>
        <taxon>Dikarya</taxon>
        <taxon>Ascomycota</taxon>
        <taxon>Pezizomycotina</taxon>
        <taxon>Sordariomycetes</taxon>
        <taxon>Sordariomycetidae</taxon>
        <taxon>Sordariales</taxon>
        <taxon>Chaetomiaceae</taxon>
        <taxon>Chaetomium</taxon>
    </lineage>
</organism>
<keyword evidence="3" id="KW-1185">Reference proteome</keyword>
<reference evidence="2" key="2">
    <citation type="submission" date="2023-06" db="EMBL/GenBank/DDBJ databases">
        <authorList>
            <consortium name="Lawrence Berkeley National Laboratory"/>
            <person name="Mondo S.J."/>
            <person name="Hensen N."/>
            <person name="Bonometti L."/>
            <person name="Westerberg I."/>
            <person name="Brannstrom I.O."/>
            <person name="Guillou S."/>
            <person name="Cros-Aarteil S."/>
            <person name="Calhoun S."/>
            <person name="Haridas S."/>
            <person name="Kuo A."/>
            <person name="Pangilinan J."/>
            <person name="Riley R."/>
            <person name="Labutti K."/>
            <person name="Andreopoulos B."/>
            <person name="Lipzen A."/>
            <person name="Chen C."/>
            <person name="Yanf M."/>
            <person name="Daum C."/>
            <person name="Ng V."/>
            <person name="Clum A."/>
            <person name="Steindorff A."/>
            <person name="Ohm R."/>
            <person name="Martin F."/>
            <person name="Silar P."/>
            <person name="Natvig D."/>
            <person name="Lalanne C."/>
            <person name="Gautier V."/>
            <person name="Ament-Velasquez S.L."/>
            <person name="Kruys A."/>
            <person name="Hutchinson M.I."/>
            <person name="Powell A.J."/>
            <person name="Barry K."/>
            <person name="Miller A.N."/>
            <person name="Grigoriev I.V."/>
            <person name="Debuchy R."/>
            <person name="Gladieux P."/>
            <person name="Thoren M.H."/>
            <person name="Johannesson H."/>
        </authorList>
    </citation>
    <scope>NUCLEOTIDE SEQUENCE</scope>
    <source>
        <strain evidence="2">CBS 333.67</strain>
    </source>
</reference>
<reference evidence="2" key="1">
    <citation type="journal article" date="2023" name="Mol. Phylogenet. Evol.">
        <title>Genome-scale phylogeny and comparative genomics of the fungal order Sordariales.</title>
        <authorList>
            <person name="Hensen N."/>
            <person name="Bonometti L."/>
            <person name="Westerberg I."/>
            <person name="Brannstrom I.O."/>
            <person name="Guillou S."/>
            <person name="Cros-Aarteil S."/>
            <person name="Calhoun S."/>
            <person name="Haridas S."/>
            <person name="Kuo A."/>
            <person name="Mondo S."/>
            <person name="Pangilinan J."/>
            <person name="Riley R."/>
            <person name="LaButti K."/>
            <person name="Andreopoulos B."/>
            <person name="Lipzen A."/>
            <person name="Chen C."/>
            <person name="Yan M."/>
            <person name="Daum C."/>
            <person name="Ng V."/>
            <person name="Clum A."/>
            <person name="Steindorff A."/>
            <person name="Ohm R.A."/>
            <person name="Martin F."/>
            <person name="Silar P."/>
            <person name="Natvig D.O."/>
            <person name="Lalanne C."/>
            <person name="Gautier V."/>
            <person name="Ament-Velasquez S.L."/>
            <person name="Kruys A."/>
            <person name="Hutchinson M.I."/>
            <person name="Powell A.J."/>
            <person name="Barry K."/>
            <person name="Miller A.N."/>
            <person name="Grigoriev I.V."/>
            <person name="Debuchy R."/>
            <person name="Gladieux P."/>
            <person name="Hiltunen Thoren M."/>
            <person name="Johannesson H."/>
        </authorList>
    </citation>
    <scope>NUCLEOTIDE SEQUENCE</scope>
    <source>
        <strain evidence="2">CBS 333.67</strain>
    </source>
</reference>
<gene>
    <name evidence="2" type="ORF">B0T15DRAFT_491021</name>
</gene>
<dbReference type="EMBL" id="JAUDZG010000002">
    <property type="protein sequence ID" value="KAK3308434.1"/>
    <property type="molecule type" value="Genomic_DNA"/>
</dbReference>
<protein>
    <submittedName>
        <fullName evidence="2">Uncharacterized protein</fullName>
    </submittedName>
</protein>
<keyword evidence="1" id="KW-1133">Transmembrane helix</keyword>
<keyword evidence="1" id="KW-0812">Transmembrane</keyword>
<keyword evidence="1" id="KW-0472">Membrane</keyword>
<evidence type="ECO:0000313" key="3">
    <source>
        <dbReference type="Proteomes" id="UP001273166"/>
    </source>
</evidence>
<evidence type="ECO:0000313" key="2">
    <source>
        <dbReference type="EMBL" id="KAK3308434.1"/>
    </source>
</evidence>
<dbReference type="Proteomes" id="UP001273166">
    <property type="component" value="Unassembled WGS sequence"/>
</dbReference>
<comment type="caution">
    <text evidence="2">The sequence shown here is derived from an EMBL/GenBank/DDBJ whole genome shotgun (WGS) entry which is preliminary data.</text>
</comment>
<dbReference type="GeneID" id="87885569"/>
<sequence length="258" mass="29041">MVPNTRLSSLTSKWAIGLVVLPLVIPATYLLYLDRAVSKQFKTATGIRNRRKATRALPAEISRPKSLPPEVDSDDSEWVLACERVVSMPVRPRCLLYGEPKTEVSGILTTYIRASMTAFSWTPQAFILWASAGDSAARETFRAQFIRNLEFRHGDRVNGFWRVIYRGTAAMHGDCGERLEMALDPPTNYRGPVVRGLIVAAVEEQSDGSIVVVNETWMWRKQSESPLLLERGVGQWLHVLLSEWLVMKGVRAVVERSK</sequence>
<dbReference type="RefSeq" id="XP_062724214.1">
    <property type="nucleotide sequence ID" value="XM_062866740.1"/>
</dbReference>
<evidence type="ECO:0000256" key="1">
    <source>
        <dbReference type="SAM" id="Phobius"/>
    </source>
</evidence>
<dbReference type="AlphaFoldDB" id="A0AAJ0M4E5"/>
<accession>A0AAJ0M4E5</accession>
<proteinExistence type="predicted"/>
<feature type="transmembrane region" description="Helical" evidence="1">
    <location>
        <begin position="14"/>
        <end position="33"/>
    </location>
</feature>
<name>A0AAJ0M4E5_9PEZI</name>